<reference evidence="3" key="2">
    <citation type="submission" date="2021-04" db="EMBL/GenBank/DDBJ databases">
        <title>Complete Genome Sequences of Macrococcus spp. from dog and cattle.</title>
        <authorList>
            <person name="Schwendener S."/>
            <person name="Perreten V."/>
        </authorList>
    </citation>
    <scope>NUCLEOTIDE SEQUENCE</scope>
    <source>
        <strain evidence="3">Epi0143-OL</strain>
    </source>
</reference>
<dbReference type="PANTHER" id="PTHR16509:SF1">
    <property type="entry name" value="MANGANESE-DEPENDENT ADP-RIBOSE_CDP-ALCOHOL DIPHOSPHATASE"/>
    <property type="match status" value="1"/>
</dbReference>
<dbReference type="KEGG" id="mequ:KFV11_02420"/>
<dbReference type="PANTHER" id="PTHR16509">
    <property type="match status" value="1"/>
</dbReference>
<dbReference type="OrthoDB" id="9791866at2"/>
<dbReference type="AlphaFoldDB" id="A0A9Q9BR94"/>
<dbReference type="RefSeq" id="WP_149457903.1">
    <property type="nucleotide sequence ID" value="NZ_CP073809.1"/>
</dbReference>
<organism evidence="3 5">
    <name type="scientific">Macrococcus equipercicus</name>
    <dbReference type="NCBI Taxonomy" id="69967"/>
    <lineage>
        <taxon>Bacteria</taxon>
        <taxon>Bacillati</taxon>
        <taxon>Bacillota</taxon>
        <taxon>Bacilli</taxon>
        <taxon>Bacillales</taxon>
        <taxon>Staphylococcaceae</taxon>
        <taxon>Macrococcus</taxon>
    </lineage>
</organism>
<evidence type="ECO:0000313" key="2">
    <source>
        <dbReference type="EMBL" id="KAA1042351.1"/>
    </source>
</evidence>
<dbReference type="GO" id="GO:0016787">
    <property type="term" value="F:hydrolase activity"/>
    <property type="evidence" value="ECO:0007669"/>
    <property type="project" value="InterPro"/>
</dbReference>
<reference evidence="2 4" key="1">
    <citation type="submission" date="2019-09" db="EMBL/GenBank/DDBJ databases">
        <authorList>
            <person name="Mazhar S."/>
            <person name="Altermann E."/>
            <person name="Hill C."/>
            <person name="Mcauliffe O."/>
        </authorList>
    </citation>
    <scope>NUCLEOTIDE SEQUENCE [LARGE SCALE GENOMIC DNA]</scope>
    <source>
        <strain evidence="2 4">ATCC 51831</strain>
    </source>
</reference>
<dbReference type="InterPro" id="IPR004843">
    <property type="entry name" value="Calcineurin-like_PHP"/>
</dbReference>
<evidence type="ECO:0000313" key="4">
    <source>
        <dbReference type="Proteomes" id="UP000295735"/>
    </source>
</evidence>
<gene>
    <name evidence="2" type="ORF">ERX35_000270</name>
    <name evidence="3" type="ORF">KFV11_02420</name>
</gene>
<protein>
    <submittedName>
        <fullName evidence="3">Metallophosphoesterase</fullName>
    </submittedName>
</protein>
<keyword evidence="4" id="KW-1185">Reference proteome</keyword>
<feature type="domain" description="Calcineurin-like phosphoesterase" evidence="1">
    <location>
        <begin position="74"/>
        <end position="249"/>
    </location>
</feature>
<sequence>MLERILRLIMTVIIFLIIPSKLPVPLLQFGMFTDAQYCDCAPEYIPSYQSHRYFLATPAKMTEAVRTFNSRPLAFTIQLGDTIDRDYQSFSKMIPLYQQLKSPRYDVLGNHDFPGHNNAAMSALHMEHNYYTFVKQNIRFIVLDTNEISTYAHPKTSTSYALAQHYLTQAKNSARPYALESNGAVSSRQLAWLNTVLKTAKTARQPVILFSHHAVYPLYKDNVLNREKILELIDKYDNVQVYFNGHTHNGKYHVRKGVHYVNLKGMVETPDQNAYSIIKLYDNHMQIDGYGREVTRTLQFRKIY</sequence>
<dbReference type="Gene3D" id="3.60.21.10">
    <property type="match status" value="1"/>
</dbReference>
<evidence type="ECO:0000313" key="5">
    <source>
        <dbReference type="Proteomes" id="UP001057381"/>
    </source>
</evidence>
<dbReference type="Pfam" id="PF00149">
    <property type="entry name" value="Metallophos"/>
    <property type="match status" value="1"/>
</dbReference>
<evidence type="ECO:0000259" key="1">
    <source>
        <dbReference type="Pfam" id="PF00149"/>
    </source>
</evidence>
<dbReference type="EMBL" id="CP073809">
    <property type="protein sequence ID" value="UTH14236.1"/>
    <property type="molecule type" value="Genomic_DNA"/>
</dbReference>
<name>A0A9Q9BR94_9STAP</name>
<dbReference type="Proteomes" id="UP001057381">
    <property type="component" value="Chromosome"/>
</dbReference>
<accession>A0A9Q9BR94</accession>
<dbReference type="SUPFAM" id="SSF56300">
    <property type="entry name" value="Metallo-dependent phosphatases"/>
    <property type="match status" value="1"/>
</dbReference>
<dbReference type="EMBL" id="SCWC02000001">
    <property type="protein sequence ID" value="KAA1042351.1"/>
    <property type="molecule type" value="Genomic_DNA"/>
</dbReference>
<dbReference type="Proteomes" id="UP000295735">
    <property type="component" value="Unassembled WGS sequence"/>
</dbReference>
<dbReference type="InterPro" id="IPR029052">
    <property type="entry name" value="Metallo-depent_PP-like"/>
</dbReference>
<proteinExistence type="predicted"/>
<evidence type="ECO:0000313" key="3">
    <source>
        <dbReference type="EMBL" id="UTH14236.1"/>
    </source>
</evidence>